<gene>
    <name evidence="1" type="ORF">SGA01_02040</name>
</gene>
<proteinExistence type="predicted"/>
<keyword evidence="2" id="KW-1185">Reference proteome</keyword>
<evidence type="ECO:0000313" key="1">
    <source>
        <dbReference type="EMBL" id="GEB54599.1"/>
    </source>
</evidence>
<organism evidence="1 2">
    <name type="scientific">Streptomyces gardneri</name>
    <dbReference type="NCBI Taxonomy" id="66892"/>
    <lineage>
        <taxon>Bacteria</taxon>
        <taxon>Bacillati</taxon>
        <taxon>Actinomycetota</taxon>
        <taxon>Actinomycetes</taxon>
        <taxon>Kitasatosporales</taxon>
        <taxon>Streptomycetaceae</taxon>
        <taxon>Streptomyces</taxon>
    </lineage>
</organism>
<protein>
    <recommendedName>
        <fullName evidence="3">Hemerythrin-like domain-containing protein</fullName>
    </recommendedName>
</protein>
<evidence type="ECO:0000313" key="2">
    <source>
        <dbReference type="Proteomes" id="UP000315226"/>
    </source>
</evidence>
<dbReference type="EMBL" id="BJMN01000002">
    <property type="protein sequence ID" value="GEB54599.1"/>
    <property type="molecule type" value="Genomic_DNA"/>
</dbReference>
<dbReference type="AlphaFoldDB" id="A0A4Y3RB04"/>
<comment type="caution">
    <text evidence="1">The sequence shown here is derived from an EMBL/GenBank/DDBJ whole genome shotgun (WGS) entry which is preliminary data.</text>
</comment>
<dbReference type="Proteomes" id="UP000315226">
    <property type="component" value="Unassembled WGS sequence"/>
</dbReference>
<evidence type="ECO:0008006" key="3">
    <source>
        <dbReference type="Google" id="ProtNLM"/>
    </source>
</evidence>
<reference evidence="1 2" key="1">
    <citation type="submission" date="2019-06" db="EMBL/GenBank/DDBJ databases">
        <title>Whole genome shotgun sequence of Streptomyces gardneri NBRC 12865.</title>
        <authorList>
            <person name="Hosoyama A."/>
            <person name="Uohara A."/>
            <person name="Ohji S."/>
            <person name="Ichikawa N."/>
        </authorList>
    </citation>
    <scope>NUCLEOTIDE SEQUENCE [LARGE SCALE GENOMIC DNA]</scope>
    <source>
        <strain evidence="1 2">NBRC 12865</strain>
    </source>
</reference>
<name>A0A4Y3RB04_9ACTN</name>
<sequence>MGPREHSTCGCPLDRLATRLEEHFAYEESRLLPALDPDA</sequence>
<accession>A0A4Y3RB04</accession>